<keyword evidence="7 10" id="KW-0472">Membrane</keyword>
<evidence type="ECO:0000256" key="8">
    <source>
        <dbReference type="ARBA" id="ARBA00044793"/>
    </source>
</evidence>
<feature type="transmembrane region" description="Helical" evidence="10">
    <location>
        <begin position="353"/>
        <end position="377"/>
    </location>
</feature>
<feature type="transmembrane region" description="Helical" evidence="10">
    <location>
        <begin position="524"/>
        <end position="544"/>
    </location>
</feature>
<keyword evidence="13" id="KW-1185">Reference proteome</keyword>
<dbReference type="GO" id="GO:0034203">
    <property type="term" value="P:glycolipid translocation"/>
    <property type="evidence" value="ECO:0007669"/>
    <property type="project" value="TreeGrafter"/>
</dbReference>
<dbReference type="PANTHER" id="PTHR13117">
    <property type="entry name" value="ENDOPLASMIC RETICULUM MULTISPAN TRANSMEMBRANE PROTEIN-RELATED"/>
    <property type="match status" value="1"/>
</dbReference>
<evidence type="ECO:0000256" key="10">
    <source>
        <dbReference type="RuleBase" id="RU365067"/>
    </source>
</evidence>
<reference evidence="12 13" key="1">
    <citation type="submission" date="2016-07" db="EMBL/GenBank/DDBJ databases">
        <title>Pervasive Adenine N6-methylation of Active Genes in Fungi.</title>
        <authorList>
            <consortium name="DOE Joint Genome Institute"/>
            <person name="Mondo S.J."/>
            <person name="Dannebaum R.O."/>
            <person name="Kuo R.C."/>
            <person name="Labutti K."/>
            <person name="Haridas S."/>
            <person name="Kuo A."/>
            <person name="Salamov A."/>
            <person name="Ahrendt S.R."/>
            <person name="Lipzen A."/>
            <person name="Sullivan W."/>
            <person name="Andreopoulos W.B."/>
            <person name="Clum A."/>
            <person name="Lindquist E."/>
            <person name="Daum C."/>
            <person name="Ramamoorthy G.K."/>
            <person name="Gryganskyi A."/>
            <person name="Culley D."/>
            <person name="Magnuson J.K."/>
            <person name="James T.Y."/>
            <person name="O'Malley M.A."/>
            <person name="Stajich J.E."/>
            <person name="Spatafora J.W."/>
            <person name="Visel A."/>
            <person name="Grigoriev I.V."/>
        </authorList>
    </citation>
    <scope>NUCLEOTIDE SEQUENCE [LARGE SCALE GENOMIC DNA]</scope>
    <source>
        <strain evidence="12 13">CBS 115471</strain>
    </source>
</reference>
<evidence type="ECO:0000256" key="5">
    <source>
        <dbReference type="ARBA" id="ARBA00022824"/>
    </source>
</evidence>
<evidence type="ECO:0000313" key="12">
    <source>
        <dbReference type="EMBL" id="ORY00599.1"/>
    </source>
</evidence>
<feature type="compositionally biased region" description="Low complexity" evidence="11">
    <location>
        <begin position="323"/>
        <end position="346"/>
    </location>
</feature>
<evidence type="ECO:0000256" key="9">
    <source>
        <dbReference type="ARBA" id="ARBA00045912"/>
    </source>
</evidence>
<feature type="transmembrane region" description="Helical" evidence="10">
    <location>
        <begin position="81"/>
        <end position="103"/>
    </location>
</feature>
<sequence>MSSPILSASARGATFLILLQVSSRLLTFICNQILLRHLSPIHLGVSARLELFSITILHFSRESLRVALQRQTQSLQSVINLSYLALFTGIPLTAGLAGLWLLGGGDADGSVPKGIFFREAVGVYCLATVMELATEPAFSAVQQKLLYKIRASAETVATLLRCLGTCGSAIWASRMSVEVGVLPFAVGQLAYATALLVVYTWKTWPVAQEEKVSLLLRRLPEEEKKEKEETETTARPVLGLFTIPLLRLTGSLTLQSGLKYILTQGDSLLITTLATLSDQGAYALASNYGGLIARMLFQPIEESSRNLFAKLCSDSTPIPPSSSPLSKPYQPPTQTETETETSSSQTQSLDQSLTILTTILHLYTLLSLLILTLGPPLSSPLLSLVAGHKWLSTPAPAVLAAYCYYIPLLALNGVTEAFVAAVATSPQLHIQSVYMGAFFLIFGASAWVFIAQLGMGGRGVVAANSVNMGLRILWNGVFIRRFYVERGMEVDGLAGLPSGYSVAGAVLVKAAMGQAKMPAVLERYGVLGELVYGGLFAGVLVLYVGACERAFLARCWVMVRPGRRVASERREKRVAMGAT</sequence>
<dbReference type="OrthoDB" id="9979195at2759"/>
<dbReference type="STRING" id="1231657.A0A1Y1YRK7"/>
<feature type="transmembrane region" description="Helical" evidence="10">
    <location>
        <begin position="433"/>
        <end position="453"/>
    </location>
</feature>
<evidence type="ECO:0000256" key="11">
    <source>
        <dbReference type="SAM" id="MobiDB-lite"/>
    </source>
</evidence>
<dbReference type="InterPro" id="IPR007594">
    <property type="entry name" value="RFT1"/>
</dbReference>
<comment type="pathway">
    <text evidence="2">Protein modification; protein glycosylation.</text>
</comment>
<protein>
    <recommendedName>
        <fullName evidence="8 10">Man(5)GlcNAc(2)-PP-dolichol translocation protein RFT1</fullName>
    </recommendedName>
</protein>
<gene>
    <name evidence="12" type="ORF">BCR34DRAFT_575550</name>
</gene>
<evidence type="ECO:0000256" key="7">
    <source>
        <dbReference type="ARBA" id="ARBA00023136"/>
    </source>
</evidence>
<evidence type="ECO:0000256" key="2">
    <source>
        <dbReference type="ARBA" id="ARBA00004922"/>
    </source>
</evidence>
<comment type="caution">
    <text evidence="12">The sequence shown here is derived from an EMBL/GenBank/DDBJ whole genome shotgun (WGS) entry which is preliminary data.</text>
</comment>
<comment type="function">
    <text evidence="9 10">Intramembrane glycolipid transporter that operates in the biosynthetic pathway of dolichol-linked oligosaccharides, the glycan precursors employed in protein asparagine (N)-glycosylation. The sequential addition of sugars to dolichol pyrophosphate produces dolichol-linked oligosaccharides containing fourteen sugars, including two GlcNAcs, nine mannoses and three glucoses. Once assembled, the oligosaccharide is transferred from the lipid to nascent proteins by oligosaccharyltransferases. The assembly of dolichol-linked oligosaccharides begins on the cytosolic side of the endoplasmic reticulum membrane and finishes in its lumen. RFT1 could mediate the translocation of the cytosolically oriented intermediate DolPP-GlcNAc2Man5, produced by ALG11, into the ER lumen where dolichol-linked oligosaccharides assembly continues. However, the intramembrane lipid transporter activity could not be confirmed in vitro.</text>
</comment>
<keyword evidence="4 10" id="KW-0812">Transmembrane</keyword>
<feature type="transmembrane region" description="Helical" evidence="10">
    <location>
        <begin position="179"/>
        <end position="201"/>
    </location>
</feature>
<evidence type="ECO:0000256" key="6">
    <source>
        <dbReference type="ARBA" id="ARBA00022989"/>
    </source>
</evidence>
<feature type="transmembrane region" description="Helical" evidence="10">
    <location>
        <begin position="490"/>
        <end position="512"/>
    </location>
</feature>
<keyword evidence="5 10" id="KW-0256">Endoplasmic reticulum</keyword>
<keyword evidence="10" id="KW-0813">Transport</keyword>
<proteinExistence type="inferred from homology"/>
<comment type="subcellular location">
    <subcellularLocation>
        <location evidence="1 10">Endoplasmic reticulum membrane</location>
        <topology evidence="1 10">Multi-pass membrane protein</topology>
    </subcellularLocation>
</comment>
<evidence type="ECO:0000256" key="3">
    <source>
        <dbReference type="ARBA" id="ARBA00010288"/>
    </source>
</evidence>
<comment type="similarity">
    <text evidence="3 10">Belongs to the RFT1 family.</text>
</comment>
<dbReference type="PANTHER" id="PTHR13117:SF5">
    <property type="entry name" value="PROTEIN RFT1 HOMOLOG"/>
    <property type="match status" value="1"/>
</dbReference>
<dbReference type="EMBL" id="MCFA01000181">
    <property type="protein sequence ID" value="ORY00599.1"/>
    <property type="molecule type" value="Genomic_DNA"/>
</dbReference>
<dbReference type="Proteomes" id="UP000193144">
    <property type="component" value="Unassembled WGS sequence"/>
</dbReference>
<comment type="caution">
    <text evidence="10">Lacks conserved residue(s) required for the propagation of feature annotation.</text>
</comment>
<feature type="transmembrane region" description="Helical" evidence="10">
    <location>
        <begin position="459"/>
        <end position="478"/>
    </location>
</feature>
<evidence type="ECO:0000256" key="1">
    <source>
        <dbReference type="ARBA" id="ARBA00004477"/>
    </source>
</evidence>
<keyword evidence="6 10" id="KW-1133">Transmembrane helix</keyword>
<dbReference type="Pfam" id="PF04506">
    <property type="entry name" value="Rft-1"/>
    <property type="match status" value="1"/>
</dbReference>
<dbReference type="GO" id="GO:0005789">
    <property type="term" value="C:endoplasmic reticulum membrane"/>
    <property type="evidence" value="ECO:0007669"/>
    <property type="project" value="UniProtKB-SubCell"/>
</dbReference>
<dbReference type="GO" id="GO:0006488">
    <property type="term" value="P:dolichol-linked oligosaccharide biosynthetic process"/>
    <property type="evidence" value="ECO:0007669"/>
    <property type="project" value="InterPro"/>
</dbReference>
<evidence type="ECO:0000313" key="13">
    <source>
        <dbReference type="Proteomes" id="UP000193144"/>
    </source>
</evidence>
<evidence type="ECO:0000256" key="4">
    <source>
        <dbReference type="ARBA" id="ARBA00022692"/>
    </source>
</evidence>
<name>A0A1Y1YRK7_9PLEO</name>
<feature type="transmembrane region" description="Helical" evidence="10">
    <location>
        <begin position="397"/>
        <end position="421"/>
    </location>
</feature>
<feature type="region of interest" description="Disordered" evidence="11">
    <location>
        <begin position="315"/>
        <end position="346"/>
    </location>
</feature>
<organism evidence="12 13">
    <name type="scientific">Clohesyomyces aquaticus</name>
    <dbReference type="NCBI Taxonomy" id="1231657"/>
    <lineage>
        <taxon>Eukaryota</taxon>
        <taxon>Fungi</taxon>
        <taxon>Dikarya</taxon>
        <taxon>Ascomycota</taxon>
        <taxon>Pezizomycotina</taxon>
        <taxon>Dothideomycetes</taxon>
        <taxon>Pleosporomycetidae</taxon>
        <taxon>Pleosporales</taxon>
        <taxon>Lindgomycetaceae</taxon>
        <taxon>Clohesyomyces</taxon>
    </lineage>
</organism>
<accession>A0A1Y1YRK7</accession>
<dbReference type="AlphaFoldDB" id="A0A1Y1YRK7"/>